<sequence>MEAGHIIQSSGKIYSNKVDELHTRVINCNAQLADHVQKV</sequence>
<organism evidence="1 2">
    <name type="scientific">Megaselia scalaris</name>
    <name type="common">Humpbacked fly</name>
    <name type="synonym">Phora scalaris</name>
    <dbReference type="NCBI Taxonomy" id="36166"/>
    <lineage>
        <taxon>Eukaryota</taxon>
        <taxon>Metazoa</taxon>
        <taxon>Ecdysozoa</taxon>
        <taxon>Arthropoda</taxon>
        <taxon>Hexapoda</taxon>
        <taxon>Insecta</taxon>
        <taxon>Pterygota</taxon>
        <taxon>Neoptera</taxon>
        <taxon>Endopterygota</taxon>
        <taxon>Diptera</taxon>
        <taxon>Brachycera</taxon>
        <taxon>Muscomorpha</taxon>
        <taxon>Platypezoidea</taxon>
        <taxon>Phoridae</taxon>
        <taxon>Megaseliini</taxon>
        <taxon>Megaselia</taxon>
    </lineage>
</organism>
<dbReference type="EMBL" id="CAQQ02110620">
    <property type="status" value="NOT_ANNOTATED_CDS"/>
    <property type="molecule type" value="Genomic_DNA"/>
</dbReference>
<dbReference type="AlphaFoldDB" id="T1H189"/>
<protein>
    <submittedName>
        <fullName evidence="1">Uncharacterized protein</fullName>
    </submittedName>
</protein>
<name>T1H189_MEGSC</name>
<dbReference type="EnsemblMetazoa" id="MESCA009943-RA">
    <property type="protein sequence ID" value="MESCA009943-PA"/>
    <property type="gene ID" value="MESCA009943"/>
</dbReference>
<evidence type="ECO:0000313" key="2">
    <source>
        <dbReference type="Proteomes" id="UP000015102"/>
    </source>
</evidence>
<dbReference type="HOGENOM" id="CLU_3320555_0_0_1"/>
<evidence type="ECO:0000313" key="1">
    <source>
        <dbReference type="EnsemblMetazoa" id="MESCA009943-PA"/>
    </source>
</evidence>
<accession>T1H189</accession>
<proteinExistence type="predicted"/>
<dbReference type="Proteomes" id="UP000015102">
    <property type="component" value="Unassembled WGS sequence"/>
</dbReference>
<reference evidence="1" key="2">
    <citation type="submission" date="2015-06" db="UniProtKB">
        <authorList>
            <consortium name="EnsemblMetazoa"/>
        </authorList>
    </citation>
    <scope>IDENTIFICATION</scope>
</reference>
<reference evidence="2" key="1">
    <citation type="submission" date="2013-02" db="EMBL/GenBank/DDBJ databases">
        <authorList>
            <person name="Hughes D."/>
        </authorList>
    </citation>
    <scope>NUCLEOTIDE SEQUENCE</scope>
    <source>
        <strain>Durham</strain>
        <strain evidence="2">NC isolate 2 -- Noor lab</strain>
    </source>
</reference>
<keyword evidence="2" id="KW-1185">Reference proteome</keyword>